<dbReference type="EMBL" id="JAKKPZ010000921">
    <property type="protein sequence ID" value="KAI1691476.1"/>
    <property type="molecule type" value="Genomic_DNA"/>
</dbReference>
<accession>A0AAD4QR70</accession>
<proteinExistence type="predicted"/>
<evidence type="ECO:0000313" key="1">
    <source>
        <dbReference type="EMBL" id="KAI1691476.1"/>
    </source>
</evidence>
<keyword evidence="2" id="KW-1185">Reference proteome</keyword>
<gene>
    <name evidence="1" type="ORF">DdX_21857</name>
</gene>
<dbReference type="Proteomes" id="UP001201812">
    <property type="component" value="Unassembled WGS sequence"/>
</dbReference>
<reference evidence="1" key="1">
    <citation type="submission" date="2022-01" db="EMBL/GenBank/DDBJ databases">
        <title>Genome Sequence Resource for Two Populations of Ditylenchus destructor, the Migratory Endoparasitic Phytonematode.</title>
        <authorList>
            <person name="Zhang H."/>
            <person name="Lin R."/>
            <person name="Xie B."/>
        </authorList>
    </citation>
    <scope>NUCLEOTIDE SEQUENCE</scope>
    <source>
        <strain evidence="1">BazhouSP</strain>
    </source>
</reference>
<comment type="caution">
    <text evidence="1">The sequence shown here is derived from an EMBL/GenBank/DDBJ whole genome shotgun (WGS) entry which is preliminary data.</text>
</comment>
<organism evidence="1 2">
    <name type="scientific">Ditylenchus destructor</name>
    <dbReference type="NCBI Taxonomy" id="166010"/>
    <lineage>
        <taxon>Eukaryota</taxon>
        <taxon>Metazoa</taxon>
        <taxon>Ecdysozoa</taxon>
        <taxon>Nematoda</taxon>
        <taxon>Chromadorea</taxon>
        <taxon>Rhabditida</taxon>
        <taxon>Tylenchina</taxon>
        <taxon>Tylenchomorpha</taxon>
        <taxon>Sphaerularioidea</taxon>
        <taxon>Anguinidae</taxon>
        <taxon>Anguininae</taxon>
        <taxon>Ditylenchus</taxon>
    </lineage>
</organism>
<evidence type="ECO:0000313" key="2">
    <source>
        <dbReference type="Proteomes" id="UP001201812"/>
    </source>
</evidence>
<name>A0AAD4QR70_9BILA</name>
<protein>
    <submittedName>
        <fullName evidence="1">Uncharacterized protein</fullName>
    </submittedName>
</protein>
<sequence>MVDSLLTAVSALRWQLPVRTPSDQKVDDQRESEAIDSAWSLVDDMPLEFPRRGAYDLPNGGEGESTPAYSLSAGEVEGRAAVAAARRPERP</sequence>
<dbReference type="AlphaFoldDB" id="A0AAD4QR70"/>